<dbReference type="PANTHER" id="PTHR11806">
    <property type="entry name" value="GLUCOSE INHIBITED DIVISION PROTEIN A"/>
    <property type="match status" value="1"/>
</dbReference>
<dbReference type="NCBIfam" id="TIGR00136">
    <property type="entry name" value="mnmG_gidA"/>
    <property type="match status" value="1"/>
</dbReference>
<dbReference type="InterPro" id="IPR020595">
    <property type="entry name" value="MnmG-rel_CS"/>
</dbReference>
<evidence type="ECO:0000256" key="5">
    <source>
        <dbReference type="ARBA" id="ARBA00022694"/>
    </source>
</evidence>
<dbReference type="GO" id="GO:0030488">
    <property type="term" value="P:tRNA methylation"/>
    <property type="evidence" value="ECO:0007669"/>
    <property type="project" value="TreeGrafter"/>
</dbReference>
<dbReference type="FunFam" id="3.50.50.60:FF:000094">
    <property type="entry name" value="tRNA uridine 5-carboxymethylaminomethyl modification enzyme MnmG"/>
    <property type="match status" value="1"/>
</dbReference>
<dbReference type="InterPro" id="IPR004416">
    <property type="entry name" value="MnmG"/>
</dbReference>
<evidence type="ECO:0000256" key="7">
    <source>
        <dbReference type="ARBA" id="ARBA00023027"/>
    </source>
</evidence>
<dbReference type="Gramene" id="KJB33302">
    <property type="protein sequence ID" value="KJB33302"/>
    <property type="gene ID" value="B456_006G006100"/>
</dbReference>
<keyword evidence="10" id="KW-1185">Reference proteome</keyword>
<keyword evidence="4" id="KW-0285">Flavoprotein</keyword>
<dbReference type="FunFam" id="3.50.50.60:FF:000119">
    <property type="entry name" value="tRNA uridine 5-carboxymethylaminomethyl modification enzyme MnmG"/>
    <property type="match status" value="1"/>
</dbReference>
<evidence type="ECO:0000313" key="10">
    <source>
        <dbReference type="Proteomes" id="UP000032304"/>
    </source>
</evidence>
<reference evidence="9 10" key="1">
    <citation type="journal article" date="2012" name="Nature">
        <title>Repeated polyploidization of Gossypium genomes and the evolution of spinnable cotton fibres.</title>
        <authorList>
            <person name="Paterson A.H."/>
            <person name="Wendel J.F."/>
            <person name="Gundlach H."/>
            <person name="Guo H."/>
            <person name="Jenkins J."/>
            <person name="Jin D."/>
            <person name="Llewellyn D."/>
            <person name="Showmaker K.C."/>
            <person name="Shu S."/>
            <person name="Udall J."/>
            <person name="Yoo M.J."/>
            <person name="Byers R."/>
            <person name="Chen W."/>
            <person name="Doron-Faigenboim A."/>
            <person name="Duke M.V."/>
            <person name="Gong L."/>
            <person name="Grimwood J."/>
            <person name="Grover C."/>
            <person name="Grupp K."/>
            <person name="Hu G."/>
            <person name="Lee T.H."/>
            <person name="Li J."/>
            <person name="Lin L."/>
            <person name="Liu T."/>
            <person name="Marler B.S."/>
            <person name="Page J.T."/>
            <person name="Roberts A.W."/>
            <person name="Romanel E."/>
            <person name="Sanders W.S."/>
            <person name="Szadkowski E."/>
            <person name="Tan X."/>
            <person name="Tang H."/>
            <person name="Xu C."/>
            <person name="Wang J."/>
            <person name="Wang Z."/>
            <person name="Zhang D."/>
            <person name="Zhang L."/>
            <person name="Ashrafi H."/>
            <person name="Bedon F."/>
            <person name="Bowers J.E."/>
            <person name="Brubaker C.L."/>
            <person name="Chee P.W."/>
            <person name="Das S."/>
            <person name="Gingle A.R."/>
            <person name="Haigler C.H."/>
            <person name="Harker D."/>
            <person name="Hoffmann L.V."/>
            <person name="Hovav R."/>
            <person name="Jones D.C."/>
            <person name="Lemke C."/>
            <person name="Mansoor S."/>
            <person name="ur Rahman M."/>
            <person name="Rainville L.N."/>
            <person name="Rambani A."/>
            <person name="Reddy U.K."/>
            <person name="Rong J.K."/>
            <person name="Saranga Y."/>
            <person name="Scheffler B.E."/>
            <person name="Scheffler J.A."/>
            <person name="Stelly D.M."/>
            <person name="Triplett B.A."/>
            <person name="Van Deynze A."/>
            <person name="Vaslin M.F."/>
            <person name="Waghmare V.N."/>
            <person name="Walford S.A."/>
            <person name="Wright R.J."/>
            <person name="Zaki E.A."/>
            <person name="Zhang T."/>
            <person name="Dennis E.S."/>
            <person name="Mayer K.F."/>
            <person name="Peterson D.G."/>
            <person name="Rokhsar D.S."/>
            <person name="Wang X."/>
            <person name="Schmutz J."/>
        </authorList>
    </citation>
    <scope>NUCLEOTIDE SEQUENCE [LARGE SCALE GENOMIC DNA]</scope>
</reference>
<dbReference type="Pfam" id="PF01134">
    <property type="entry name" value="GIDA"/>
    <property type="match status" value="1"/>
</dbReference>
<dbReference type="HAMAP" id="MF_00129">
    <property type="entry name" value="MnmG_GidA"/>
    <property type="match status" value="1"/>
</dbReference>
<keyword evidence="7" id="KW-0520">NAD</keyword>
<dbReference type="OMA" id="CNPAMGG"/>
<dbReference type="PROSITE" id="PS01280">
    <property type="entry name" value="GIDA_1"/>
    <property type="match status" value="1"/>
</dbReference>
<dbReference type="InterPro" id="IPR026904">
    <property type="entry name" value="MnmG_C"/>
</dbReference>
<dbReference type="Gene3D" id="1.10.150.570">
    <property type="entry name" value="GidA associated domain, C-terminal subdomain"/>
    <property type="match status" value="1"/>
</dbReference>
<keyword evidence="6" id="KW-0274">FAD</keyword>
<dbReference type="InterPro" id="IPR040131">
    <property type="entry name" value="MnmG_N"/>
</dbReference>
<dbReference type="Gene3D" id="3.50.50.60">
    <property type="entry name" value="FAD/NAD(P)-binding domain"/>
    <property type="match status" value="2"/>
</dbReference>
<dbReference type="PANTHER" id="PTHR11806:SF0">
    <property type="entry name" value="PROTEIN MTO1 HOMOLOG, MITOCHONDRIAL"/>
    <property type="match status" value="1"/>
</dbReference>
<dbReference type="Proteomes" id="UP000032304">
    <property type="component" value="Chromosome 6"/>
</dbReference>
<dbReference type="SUPFAM" id="SSF51905">
    <property type="entry name" value="FAD/NAD(P)-binding domain"/>
    <property type="match status" value="1"/>
</dbReference>
<evidence type="ECO:0000256" key="6">
    <source>
        <dbReference type="ARBA" id="ARBA00022827"/>
    </source>
</evidence>
<dbReference type="InterPro" id="IPR002218">
    <property type="entry name" value="MnmG-rel"/>
</dbReference>
<evidence type="ECO:0000256" key="4">
    <source>
        <dbReference type="ARBA" id="ARBA00022630"/>
    </source>
</evidence>
<evidence type="ECO:0000256" key="2">
    <source>
        <dbReference type="ARBA" id="ARBA00007653"/>
    </source>
</evidence>
<evidence type="ECO:0000256" key="1">
    <source>
        <dbReference type="ARBA" id="ARBA00001974"/>
    </source>
</evidence>
<name>A0A0D2NJP8_GOSRA</name>
<dbReference type="InterPro" id="IPR044920">
    <property type="entry name" value="MnmG_C_subdom_sf"/>
</dbReference>
<keyword evidence="5" id="KW-0819">tRNA processing</keyword>
<evidence type="ECO:0000259" key="8">
    <source>
        <dbReference type="SMART" id="SM01228"/>
    </source>
</evidence>
<protein>
    <recommendedName>
        <fullName evidence="8">tRNA uridine 5-carboxymethylaminomethyl modification enzyme C-terminal subdomain domain-containing protein</fullName>
    </recommendedName>
</protein>
<dbReference type="EMBL" id="CM001745">
    <property type="protein sequence ID" value="KJB33302.1"/>
    <property type="molecule type" value="Genomic_DNA"/>
</dbReference>
<organism evidence="9 10">
    <name type="scientific">Gossypium raimondii</name>
    <name type="common">Peruvian cotton</name>
    <name type="synonym">Gossypium klotzschianum subsp. raimondii</name>
    <dbReference type="NCBI Taxonomy" id="29730"/>
    <lineage>
        <taxon>Eukaryota</taxon>
        <taxon>Viridiplantae</taxon>
        <taxon>Streptophyta</taxon>
        <taxon>Embryophyta</taxon>
        <taxon>Tracheophyta</taxon>
        <taxon>Spermatophyta</taxon>
        <taxon>Magnoliopsida</taxon>
        <taxon>eudicotyledons</taxon>
        <taxon>Gunneridae</taxon>
        <taxon>Pentapetalae</taxon>
        <taxon>rosids</taxon>
        <taxon>malvids</taxon>
        <taxon>Malvales</taxon>
        <taxon>Malvaceae</taxon>
        <taxon>Malvoideae</taxon>
        <taxon>Gossypium</taxon>
    </lineage>
</organism>
<sequence>MADMFVTGVSWFCYLQPCNPAVGGLAKSQLVHEVDALGGEIGKVADRCYLQKRVLNVSRGPAVRALRAQTDKREYAMQMKNVVESTPNLSIREAMVTDILLGKNDNVEGVCTFFGMNFYAPAVILTTGTFMSGKIWVGRTSMPAGRAGESASHGLTENLQRLGFESDRLKTGTPARVDCRTVDFSVLEPQLGDEEVSWFSFDPDFHIEKEQMCCYLTRTTKSTHQLIKDNLHETPTYGGWVEAKGPRYCPSIEDKIVRFQDKESHQIFLEPEGRTVPELYVQGFSTGLPERLQLPLLRTLPGLENCSMLRPAYAVEYDYLPAHQCSRSLMTKKIDGLFFSGQINGTTGYEEAAAQGIISGINAARHSDGKPLIVLERESSYIGTLIDDLVTKDLREPYRMLTSRSEHRLLLRSDNADSRLTPLGREIGLIDDRRWKIYQDKQARISDEKKRLKTVRISGGDLAADVSHFSGQPVKESSTLESLLKKPHIEYKLLDKHGFGNEMLSRTEKECVEIDIKYEGFIIRQRNQLQQMVHQQHRRLPEDLDYYAMTTLSLEAREKLSKVRPQTIGQASRVGGVSPADITALMIILETKRRKAQEVRRHQIRASVMVDTVENLSDTLTEAVGK</sequence>
<dbReference type="InterPro" id="IPR047001">
    <property type="entry name" value="MnmG_C_subdom"/>
</dbReference>
<dbReference type="GO" id="GO:0005739">
    <property type="term" value="C:mitochondrion"/>
    <property type="evidence" value="ECO:0007669"/>
    <property type="project" value="GOC"/>
</dbReference>
<dbReference type="GO" id="GO:0070899">
    <property type="term" value="P:mitochondrial tRNA wobble uridine modification"/>
    <property type="evidence" value="ECO:0007669"/>
    <property type="project" value="UniProtKB-ARBA"/>
</dbReference>
<accession>A0A0D2NJP8</accession>
<dbReference type="GO" id="GO:0050660">
    <property type="term" value="F:flavin adenine dinucleotide binding"/>
    <property type="evidence" value="ECO:0007669"/>
    <property type="project" value="InterPro"/>
</dbReference>
<comment type="cofactor">
    <cofactor evidence="1">
        <name>FAD</name>
        <dbReference type="ChEBI" id="CHEBI:57692"/>
    </cofactor>
</comment>
<dbReference type="Gene3D" id="1.10.10.1800">
    <property type="entry name" value="tRNA uridine 5-carboxymethylaminomethyl modification enzyme MnmG/GidA"/>
    <property type="match status" value="1"/>
</dbReference>
<dbReference type="InterPro" id="IPR049312">
    <property type="entry name" value="GIDA_C_N"/>
</dbReference>
<dbReference type="Pfam" id="PF21680">
    <property type="entry name" value="GIDA_C_1st"/>
    <property type="match status" value="1"/>
</dbReference>
<dbReference type="AlphaFoldDB" id="A0A0D2NJP8"/>
<dbReference type="FunFam" id="1.10.150.570:FF:000001">
    <property type="entry name" value="tRNA uridine 5-carboxymethylaminomethyl modification enzyme MnmG"/>
    <property type="match status" value="1"/>
</dbReference>
<evidence type="ECO:0000256" key="3">
    <source>
        <dbReference type="ARBA" id="ARBA00022490"/>
    </source>
</evidence>
<evidence type="ECO:0000313" key="9">
    <source>
        <dbReference type="EMBL" id="KJB33302.1"/>
    </source>
</evidence>
<dbReference type="FunFam" id="1.10.10.1800:FF:000001">
    <property type="entry name" value="tRNA uridine 5-carboxymethylaminomethyl modification enzyme MnmG"/>
    <property type="match status" value="1"/>
</dbReference>
<dbReference type="Pfam" id="PF13932">
    <property type="entry name" value="SAM_GIDA_C"/>
    <property type="match status" value="1"/>
</dbReference>
<proteinExistence type="inferred from homology"/>
<dbReference type="SMART" id="SM01228">
    <property type="entry name" value="GIDA_assoc_3"/>
    <property type="match status" value="1"/>
</dbReference>
<gene>
    <name evidence="9" type="ORF">B456_006G006100</name>
</gene>
<comment type="similarity">
    <text evidence="2">Belongs to the MnmG family.</text>
</comment>
<feature type="domain" description="tRNA uridine 5-carboxymethylaminomethyl modification enzyme C-terminal subdomain" evidence="8">
    <location>
        <begin position="516"/>
        <end position="587"/>
    </location>
</feature>
<dbReference type="InterPro" id="IPR036188">
    <property type="entry name" value="FAD/NAD-bd_sf"/>
</dbReference>
<keyword evidence="3" id="KW-0963">Cytoplasm</keyword>